<evidence type="ECO:0000313" key="3">
    <source>
        <dbReference type="EMBL" id="VDK50700.1"/>
    </source>
</evidence>
<evidence type="ECO:0000256" key="2">
    <source>
        <dbReference type="SAM" id="MobiDB-lite"/>
    </source>
</evidence>
<keyword evidence="4" id="KW-1185">Reference proteome</keyword>
<dbReference type="EMBL" id="UYRR01031517">
    <property type="protein sequence ID" value="VDK50700.1"/>
    <property type="molecule type" value="Genomic_DNA"/>
</dbReference>
<proteinExistence type="predicted"/>
<reference evidence="3 4" key="2">
    <citation type="submission" date="2018-11" db="EMBL/GenBank/DDBJ databases">
        <authorList>
            <consortium name="Pathogen Informatics"/>
        </authorList>
    </citation>
    <scope>NUCLEOTIDE SEQUENCE [LARGE SCALE GENOMIC DNA]</scope>
</reference>
<sequence length="250" mass="28660">MPAEVYGRGLYLGETIQEKTRSLLGWNNEHCPSVIGAESQYLFSQNVQSPPAQQYKNSTNRRHHPYKKANNRVRKNSCSSSSSSASTCSDYSQPSPSYSVRSYPDTSYSPEPIAYSNATESLLTFTPYNPAFRSAEREARVFERLRQLVPVLPSDRNAYQVEFSSSTDYFLKSFNYSFKWLNESIIDILIDTVSQVMDLEQQLEQLNEQTEDVKNSLRLEGNYSKYGDDEVRFIIDCICFENIERSLCST</sequence>
<gene>
    <name evidence="3" type="ORF">ASIM_LOCUS13836</name>
</gene>
<feature type="compositionally biased region" description="Polar residues" evidence="2">
    <location>
        <begin position="47"/>
        <end position="58"/>
    </location>
</feature>
<evidence type="ECO:0000313" key="4">
    <source>
        <dbReference type="Proteomes" id="UP000267096"/>
    </source>
</evidence>
<feature type="compositionally biased region" description="Low complexity" evidence="2">
    <location>
        <begin position="77"/>
        <end position="92"/>
    </location>
</feature>
<accession>A0A0M3K0R1</accession>
<keyword evidence="1" id="KW-0175">Coiled coil</keyword>
<organism evidence="5">
    <name type="scientific">Anisakis simplex</name>
    <name type="common">Herring worm</name>
    <dbReference type="NCBI Taxonomy" id="6269"/>
    <lineage>
        <taxon>Eukaryota</taxon>
        <taxon>Metazoa</taxon>
        <taxon>Ecdysozoa</taxon>
        <taxon>Nematoda</taxon>
        <taxon>Chromadorea</taxon>
        <taxon>Rhabditida</taxon>
        <taxon>Spirurina</taxon>
        <taxon>Ascaridomorpha</taxon>
        <taxon>Ascaridoidea</taxon>
        <taxon>Anisakidae</taxon>
        <taxon>Anisakis</taxon>
        <taxon>Anisakis simplex complex</taxon>
    </lineage>
</organism>
<feature type="coiled-coil region" evidence="1">
    <location>
        <begin position="189"/>
        <end position="220"/>
    </location>
</feature>
<dbReference type="AlphaFoldDB" id="A0A0M3K0R1"/>
<reference evidence="5" key="1">
    <citation type="submission" date="2017-02" db="UniProtKB">
        <authorList>
            <consortium name="WormBaseParasite"/>
        </authorList>
    </citation>
    <scope>IDENTIFICATION</scope>
</reference>
<feature type="compositionally biased region" description="Polar residues" evidence="2">
    <location>
        <begin position="93"/>
        <end position="104"/>
    </location>
</feature>
<protein>
    <submittedName>
        <fullName evidence="3 5">Uncharacterized protein</fullName>
    </submittedName>
</protein>
<evidence type="ECO:0000313" key="5">
    <source>
        <dbReference type="WBParaSite" id="ASIM_0001440901-mRNA-1"/>
    </source>
</evidence>
<evidence type="ECO:0000256" key="1">
    <source>
        <dbReference type="SAM" id="Coils"/>
    </source>
</evidence>
<dbReference type="WBParaSite" id="ASIM_0001440901-mRNA-1">
    <property type="protein sequence ID" value="ASIM_0001440901-mRNA-1"/>
    <property type="gene ID" value="ASIM_0001440901"/>
</dbReference>
<feature type="region of interest" description="Disordered" evidence="2">
    <location>
        <begin position="47"/>
        <end position="104"/>
    </location>
</feature>
<dbReference type="OrthoDB" id="5917066at2759"/>
<dbReference type="Proteomes" id="UP000267096">
    <property type="component" value="Unassembled WGS sequence"/>
</dbReference>
<feature type="compositionally biased region" description="Basic residues" evidence="2">
    <location>
        <begin position="59"/>
        <end position="75"/>
    </location>
</feature>
<name>A0A0M3K0R1_ANISI</name>